<keyword evidence="1" id="KW-0812">Transmembrane</keyword>
<dbReference type="EMBL" id="LFZN01000351">
    <property type="protein sequence ID" value="KXS93979.1"/>
    <property type="molecule type" value="Genomic_DNA"/>
</dbReference>
<feature type="domain" description="CorA-like transporter" evidence="2">
    <location>
        <begin position="14"/>
        <end position="301"/>
    </location>
</feature>
<keyword evidence="1" id="KW-1133">Transmembrane helix</keyword>
<accession>A0A139GUX2</accession>
<dbReference type="EMBL" id="LFZN01000351">
    <property type="protein sequence ID" value="KXS93982.1"/>
    <property type="molecule type" value="Genomic_DNA"/>
</dbReference>
<evidence type="ECO:0000256" key="1">
    <source>
        <dbReference type="SAM" id="Phobius"/>
    </source>
</evidence>
<dbReference type="Pfam" id="PF26616">
    <property type="entry name" value="CorA-like"/>
    <property type="match status" value="1"/>
</dbReference>
<gene>
    <name evidence="3" type="ORF">AC578_7678</name>
</gene>
<dbReference type="EMBL" id="LFZN01000351">
    <property type="protein sequence ID" value="KXS93980.1"/>
    <property type="molecule type" value="Genomic_DNA"/>
</dbReference>
<dbReference type="OrthoDB" id="5396681at2759"/>
<dbReference type="STRING" id="321146.A0A139GUX2"/>
<dbReference type="InterPro" id="IPR058257">
    <property type="entry name" value="CorA-like_dom"/>
</dbReference>
<keyword evidence="1" id="KW-0472">Membrane</keyword>
<organism evidence="3 4">
    <name type="scientific">Pseudocercospora eumusae</name>
    <dbReference type="NCBI Taxonomy" id="321146"/>
    <lineage>
        <taxon>Eukaryota</taxon>
        <taxon>Fungi</taxon>
        <taxon>Dikarya</taxon>
        <taxon>Ascomycota</taxon>
        <taxon>Pezizomycotina</taxon>
        <taxon>Dothideomycetes</taxon>
        <taxon>Dothideomycetidae</taxon>
        <taxon>Mycosphaerellales</taxon>
        <taxon>Mycosphaerellaceae</taxon>
        <taxon>Pseudocercospora</taxon>
    </lineage>
</organism>
<dbReference type="Proteomes" id="UP000070133">
    <property type="component" value="Unassembled WGS sequence"/>
</dbReference>
<sequence length="614" mass="70361">MAARSTNFQKLLTALSNATSYPQNGSGIEVHDYTATVLKDQLNSRAQKLFCKDNQKADLRLYELHRTSEGLKYELCTINTATGLRKHLNVSVSQHRDPRQRFIFIGAKDSRSVLRITEEMMLQLLTYHQIAHGFLTFIFPFGKQQHARDLHLSGFRSDTCSASARASLKLSELGRSGRHVELCYNLRSVENKTKIAPGIGNLGATAIVERLQQWSIRPCSVHHKLDLETQQMTWVIIKANDVLQKAIQDRLGDSPREESELHEAFNTTLIVHSIITRWAGENWHWYINELEGILQDKTRRAISIPLHAASLGLPDLYDPAHLLPRAKTKRTWSLPVERSPTIESLQKVFSWPSLNEDTAIPMTEEPQSLTRPSTFADDSTLVVEDNISPPTNESDRVSFSDLQTIQYLEDEANKTLLTLKSNATVIKDLDQEYRCILNTLSQERDFQLCKESFDRFSHHLRSVENGLNLQQARLETLLRIFADRKAMLQNILQWRNMKTMEEMTRQMHDLARRTQHETVYMRTITLVTLFCLPGTFISTLMSTPIVDFSNKNTNPKDFSWRDNIGVGALKLYLIFSLPMILITFVAWGVVHKLVRRRERQSARARTDFAGDKAC</sequence>
<name>A0A139GUX2_9PEZI</name>
<dbReference type="AlphaFoldDB" id="A0A139GUX2"/>
<keyword evidence="4" id="KW-1185">Reference proteome</keyword>
<evidence type="ECO:0000259" key="2">
    <source>
        <dbReference type="Pfam" id="PF26616"/>
    </source>
</evidence>
<evidence type="ECO:0000313" key="3">
    <source>
        <dbReference type="EMBL" id="KXS93982.1"/>
    </source>
</evidence>
<feature type="transmembrane region" description="Helical" evidence="1">
    <location>
        <begin position="571"/>
        <end position="590"/>
    </location>
</feature>
<protein>
    <recommendedName>
        <fullName evidence="2">CorA-like transporter domain-containing protein</fullName>
    </recommendedName>
</protein>
<proteinExistence type="predicted"/>
<evidence type="ECO:0000313" key="4">
    <source>
        <dbReference type="Proteomes" id="UP000070133"/>
    </source>
</evidence>
<feature type="transmembrane region" description="Helical" evidence="1">
    <location>
        <begin position="519"/>
        <end position="541"/>
    </location>
</feature>
<comment type="caution">
    <text evidence="3">The sequence shown here is derived from an EMBL/GenBank/DDBJ whole genome shotgun (WGS) entry which is preliminary data.</text>
</comment>
<reference evidence="3 4" key="1">
    <citation type="submission" date="2015-07" db="EMBL/GenBank/DDBJ databases">
        <title>Comparative genomics of the Sigatoka disease complex on banana suggests a link between parallel evolutionary changes in Pseudocercospora fijiensis and Pseudocercospora eumusae and increased virulence on the banana host.</title>
        <authorList>
            <person name="Chang T.-C."/>
            <person name="Salvucci A."/>
            <person name="Crous P.W."/>
            <person name="Stergiopoulos I."/>
        </authorList>
    </citation>
    <scope>NUCLEOTIDE SEQUENCE [LARGE SCALE GENOMIC DNA]</scope>
    <source>
        <strain evidence="3 4">CBS 114824</strain>
    </source>
</reference>